<evidence type="ECO:0000256" key="2">
    <source>
        <dbReference type="ARBA" id="ARBA00023015"/>
    </source>
</evidence>
<dbReference type="InterPro" id="IPR007889">
    <property type="entry name" value="HTH_Psq"/>
</dbReference>
<dbReference type="AlphaFoldDB" id="A0A553QX77"/>
<reference evidence="9 10" key="1">
    <citation type="journal article" date="2019" name="Sci. Data">
        <title>Hybrid genome assembly and annotation of Danionella translucida.</title>
        <authorList>
            <person name="Kadobianskyi M."/>
            <person name="Schulze L."/>
            <person name="Schuelke M."/>
            <person name="Judkewitz B."/>
        </authorList>
    </citation>
    <scope>NUCLEOTIDE SEQUENCE [LARGE SCALE GENOMIC DNA]</scope>
    <source>
        <strain evidence="9 10">Bolton</strain>
    </source>
</reference>
<evidence type="ECO:0000259" key="8">
    <source>
        <dbReference type="PROSITE" id="PS50960"/>
    </source>
</evidence>
<feature type="region of interest" description="Disordered" evidence="7">
    <location>
        <begin position="189"/>
        <end position="208"/>
    </location>
</feature>
<dbReference type="FunFam" id="1.10.10.60:FF:000019">
    <property type="entry name" value="Ligand-dependent corepressor isoform 1"/>
    <property type="match status" value="1"/>
</dbReference>
<evidence type="ECO:0000256" key="4">
    <source>
        <dbReference type="ARBA" id="ARBA00023163"/>
    </source>
</evidence>
<dbReference type="STRING" id="623744.A0A553QX77"/>
<dbReference type="Pfam" id="PF05225">
    <property type="entry name" value="HTH_psq"/>
    <property type="match status" value="1"/>
</dbReference>
<feature type="region of interest" description="Disordered" evidence="7">
    <location>
        <begin position="351"/>
        <end position="380"/>
    </location>
</feature>
<feature type="domain" description="HTH psq-type" evidence="8">
    <location>
        <begin position="478"/>
        <end position="530"/>
    </location>
</feature>
<feature type="compositionally biased region" description="Polar residues" evidence="7">
    <location>
        <begin position="351"/>
        <end position="367"/>
    </location>
</feature>
<dbReference type="Gene3D" id="1.10.10.60">
    <property type="entry name" value="Homeodomain-like"/>
    <property type="match status" value="1"/>
</dbReference>
<keyword evidence="10" id="KW-1185">Reference proteome</keyword>
<feature type="DNA-binding region" description="H-T-H motif" evidence="6">
    <location>
        <begin position="506"/>
        <end position="526"/>
    </location>
</feature>
<feature type="compositionally biased region" description="Basic and acidic residues" evidence="7">
    <location>
        <begin position="189"/>
        <end position="200"/>
    </location>
</feature>
<dbReference type="OrthoDB" id="10028342at2759"/>
<dbReference type="PANTHER" id="PTHR21545">
    <property type="entry name" value="TRANSCRIPTION FACTOR MLR1/2"/>
    <property type="match status" value="1"/>
</dbReference>
<evidence type="ECO:0000256" key="1">
    <source>
        <dbReference type="ARBA" id="ARBA00004123"/>
    </source>
</evidence>
<comment type="caution">
    <text evidence="9">The sequence shown here is derived from an EMBL/GenBank/DDBJ whole genome shotgun (WGS) entry which is preliminary data.</text>
</comment>
<feature type="region of interest" description="Disordered" evidence="7">
    <location>
        <begin position="229"/>
        <end position="268"/>
    </location>
</feature>
<evidence type="ECO:0000313" key="9">
    <source>
        <dbReference type="EMBL" id="TRY94565.1"/>
    </source>
</evidence>
<evidence type="ECO:0000256" key="5">
    <source>
        <dbReference type="ARBA" id="ARBA00023242"/>
    </source>
</evidence>
<dbReference type="GO" id="GO:0005634">
    <property type="term" value="C:nucleus"/>
    <property type="evidence" value="ECO:0007669"/>
    <property type="project" value="UniProtKB-SubCell"/>
</dbReference>
<dbReference type="PROSITE" id="PS50960">
    <property type="entry name" value="HTH_PSQ"/>
    <property type="match status" value="1"/>
</dbReference>
<gene>
    <name evidence="9" type="ORF">DNTS_024382</name>
</gene>
<protein>
    <recommendedName>
        <fullName evidence="8">HTH psq-type domain-containing protein</fullName>
    </recommendedName>
</protein>
<organism evidence="9 10">
    <name type="scientific">Danionella cerebrum</name>
    <dbReference type="NCBI Taxonomy" id="2873325"/>
    <lineage>
        <taxon>Eukaryota</taxon>
        <taxon>Metazoa</taxon>
        <taxon>Chordata</taxon>
        <taxon>Craniata</taxon>
        <taxon>Vertebrata</taxon>
        <taxon>Euteleostomi</taxon>
        <taxon>Actinopterygii</taxon>
        <taxon>Neopterygii</taxon>
        <taxon>Teleostei</taxon>
        <taxon>Ostariophysi</taxon>
        <taxon>Cypriniformes</taxon>
        <taxon>Danionidae</taxon>
        <taxon>Danioninae</taxon>
        <taxon>Danionella</taxon>
    </lineage>
</organism>
<accession>A0A553QX77</accession>
<keyword evidence="5 6" id="KW-0539">Nucleus</keyword>
<evidence type="ECO:0000313" key="10">
    <source>
        <dbReference type="Proteomes" id="UP000316079"/>
    </source>
</evidence>
<feature type="region of interest" description="Disordered" evidence="7">
    <location>
        <begin position="450"/>
        <end position="485"/>
    </location>
</feature>
<dbReference type="GO" id="GO:0003677">
    <property type="term" value="F:DNA binding"/>
    <property type="evidence" value="ECO:0007669"/>
    <property type="project" value="UniProtKB-UniRule"/>
</dbReference>
<proteinExistence type="predicted"/>
<dbReference type="EMBL" id="SRMA01025436">
    <property type="protein sequence ID" value="TRY94565.1"/>
    <property type="molecule type" value="Genomic_DNA"/>
</dbReference>
<feature type="non-terminal residue" evidence="9">
    <location>
        <position position="1"/>
    </location>
</feature>
<keyword evidence="3 6" id="KW-0238">DNA-binding</keyword>
<dbReference type="PANTHER" id="PTHR21545:SF14">
    <property type="entry name" value="LIGAND-DEPENDENT COREPRESSOR"/>
    <property type="match status" value="1"/>
</dbReference>
<feature type="region of interest" description="Disordered" evidence="7">
    <location>
        <begin position="123"/>
        <end position="167"/>
    </location>
</feature>
<dbReference type="SUPFAM" id="SSF46689">
    <property type="entry name" value="Homeodomain-like"/>
    <property type="match status" value="1"/>
</dbReference>
<keyword evidence="2" id="KW-0805">Transcription regulation</keyword>
<sequence length="580" mass="63917">SFTGFESILEGLFGPGLVKDLTLFQDCEPGSVSDWSFNENCLFCCIRHEKVKENLVVSNNQVLSEADSFKKEQSNINKLEKQAEDFLNVVFYRKDLPRFTVPHIPLVAREIMQRMIRQFAAEYTSKTSSTQDLPQPQSQPKGTKDQSLPKAPSPEPDASTGTGSAASAQNPVLSKLLMTDQDSPLDLTIRKPEAEPREQDGVLDLSTKKNHIRGSVSLKSSHGFSIMPTVKGRSQRADHNYQDVDDEDNLPQRSLHDGTRENCVGSGPLKPPLARSLLIKEELLSQKHRLFGQPTALSLSSLESVGLLNSQAQSLLSRDGTWSKSHQDSLMKLKQVRGSLDLNDLPLYQENQGGFTKGTKSQDTGSITVKKEPGHSPPVDLKIPQVRGMDLSWDSHGNASDLYHYSSIAMGNVHSENALSRKLRAILPKQSRRTTLGGLLDGGAMGEYWGADLEQPSLGPQYPTSDPEADPTGSKQPRKKRGRYRQYNSEILEEAIAVVMSGKMSVSKAQNIYGIPHSTLEYKVKERMGTLKNPPKKKLKLMMRAEDPGITAETVSTSTPTTTPIATQLDVLQGIGDKVE</sequence>
<comment type="subcellular location">
    <subcellularLocation>
        <location evidence="1 6">Nucleus</location>
    </subcellularLocation>
</comment>
<name>A0A553QX77_9TELE</name>
<feature type="compositionally biased region" description="Polar residues" evidence="7">
    <location>
        <begin position="124"/>
        <end position="141"/>
    </location>
</feature>
<feature type="compositionally biased region" description="Low complexity" evidence="7">
    <location>
        <begin position="158"/>
        <end position="167"/>
    </location>
</feature>
<dbReference type="GO" id="GO:0006357">
    <property type="term" value="P:regulation of transcription by RNA polymerase II"/>
    <property type="evidence" value="ECO:0007669"/>
    <property type="project" value="TreeGrafter"/>
</dbReference>
<dbReference type="InterPro" id="IPR009057">
    <property type="entry name" value="Homeodomain-like_sf"/>
</dbReference>
<evidence type="ECO:0000256" key="3">
    <source>
        <dbReference type="ARBA" id="ARBA00023125"/>
    </source>
</evidence>
<evidence type="ECO:0000256" key="7">
    <source>
        <dbReference type="SAM" id="MobiDB-lite"/>
    </source>
</evidence>
<dbReference type="Proteomes" id="UP000316079">
    <property type="component" value="Unassembled WGS sequence"/>
</dbReference>
<evidence type="ECO:0000256" key="6">
    <source>
        <dbReference type="PROSITE-ProRule" id="PRU00320"/>
    </source>
</evidence>
<keyword evidence="4" id="KW-0804">Transcription</keyword>